<evidence type="ECO:0000259" key="5">
    <source>
        <dbReference type="PROSITE" id="PS50931"/>
    </source>
</evidence>
<evidence type="ECO:0000256" key="2">
    <source>
        <dbReference type="ARBA" id="ARBA00023015"/>
    </source>
</evidence>
<dbReference type="RefSeq" id="WP_060585484.1">
    <property type="nucleotide sequence ID" value="NZ_CP084488.1"/>
</dbReference>
<keyword evidence="6" id="KW-0614">Plasmid</keyword>
<dbReference type="PANTHER" id="PTHR30126:SF77">
    <property type="entry name" value="TRANSCRIPTIONAL REGULATORY PROTEIN"/>
    <property type="match status" value="1"/>
</dbReference>
<dbReference type="FunFam" id="1.10.10.10:FF:000001">
    <property type="entry name" value="LysR family transcriptional regulator"/>
    <property type="match status" value="1"/>
</dbReference>
<evidence type="ECO:0000256" key="3">
    <source>
        <dbReference type="ARBA" id="ARBA00023125"/>
    </source>
</evidence>
<name>A0A9Q8YFJ6_ENSAD</name>
<proteinExistence type="inferred from homology"/>
<dbReference type="GO" id="GO:0003700">
    <property type="term" value="F:DNA-binding transcription factor activity"/>
    <property type="evidence" value="ECO:0007669"/>
    <property type="project" value="InterPro"/>
</dbReference>
<dbReference type="SUPFAM" id="SSF46785">
    <property type="entry name" value="Winged helix' DNA-binding domain"/>
    <property type="match status" value="1"/>
</dbReference>
<keyword evidence="4" id="KW-0804">Transcription</keyword>
<accession>A0A9Q8YFJ6</accession>
<comment type="similarity">
    <text evidence="1">Belongs to the LysR transcriptional regulatory family.</text>
</comment>
<keyword evidence="2" id="KW-0805">Transcription regulation</keyword>
<geneLocation type="plasmid" evidence="6 7">
    <name>pB</name>
</geneLocation>
<gene>
    <name evidence="6" type="ORF">NE863_29450</name>
</gene>
<reference evidence="6" key="1">
    <citation type="submission" date="2022-06" db="EMBL/GenBank/DDBJ databases">
        <title>Physiological and biochemical characterization and genomic elucidation of a strain of the genus Ensifer adhaerens M8 that combines arsenic oxidation and chromium reduction.</title>
        <authorList>
            <person name="Li X."/>
            <person name="Yu c."/>
        </authorList>
    </citation>
    <scope>NUCLEOTIDE SEQUENCE</scope>
    <source>
        <strain evidence="6">M8</strain>
        <plasmid evidence="6">pB</plasmid>
    </source>
</reference>
<keyword evidence="3" id="KW-0238">DNA-binding</keyword>
<dbReference type="InterPro" id="IPR036390">
    <property type="entry name" value="WH_DNA-bd_sf"/>
</dbReference>
<dbReference type="AlphaFoldDB" id="A0A9Q8YFJ6"/>
<dbReference type="CDD" id="cd05466">
    <property type="entry name" value="PBP2_LTTR_substrate"/>
    <property type="match status" value="1"/>
</dbReference>
<dbReference type="InterPro" id="IPR000847">
    <property type="entry name" value="LysR_HTH_N"/>
</dbReference>
<dbReference type="Proteomes" id="UP001055460">
    <property type="component" value="Plasmid pB"/>
</dbReference>
<dbReference type="Gene3D" id="1.10.10.10">
    <property type="entry name" value="Winged helix-like DNA-binding domain superfamily/Winged helix DNA-binding domain"/>
    <property type="match status" value="1"/>
</dbReference>
<sequence length="312" mass="34482">MNIRFLETVVWLSELRSFRVTADRMNITPAAISNRISAIEQELGIRLFERDTRDVRLTSEGQTFVSGARDIIDRYNRLVSDVVPAETIEGTVRIGILPSIALTILPGVIETLRVRYPRVRVSVTTDSSQAIASKLEQRALDVVLGFPTGDVDKYFVKDLCSFGMFWVANGGFECDEGPMAISDLSMHPIISYETGTYNHGRLFKYLSGHLIEDSIIHYSNSLSTTINMVTAGIGIAVLPPIVIQNELRSGTLRVLKVSPAFPPTNYFALFMRNPSSRLSSLVASIACDVANDFCALYSDALASSVLKQVDNY</sequence>
<evidence type="ECO:0000313" key="7">
    <source>
        <dbReference type="Proteomes" id="UP001055460"/>
    </source>
</evidence>
<evidence type="ECO:0000313" key="6">
    <source>
        <dbReference type="EMBL" id="USJ27992.1"/>
    </source>
</evidence>
<dbReference type="Pfam" id="PF00126">
    <property type="entry name" value="HTH_1"/>
    <property type="match status" value="1"/>
</dbReference>
<dbReference type="PANTHER" id="PTHR30126">
    <property type="entry name" value="HTH-TYPE TRANSCRIPTIONAL REGULATOR"/>
    <property type="match status" value="1"/>
</dbReference>
<evidence type="ECO:0000256" key="1">
    <source>
        <dbReference type="ARBA" id="ARBA00009437"/>
    </source>
</evidence>
<dbReference type="Gene3D" id="3.40.190.10">
    <property type="entry name" value="Periplasmic binding protein-like II"/>
    <property type="match status" value="2"/>
</dbReference>
<evidence type="ECO:0000256" key="4">
    <source>
        <dbReference type="ARBA" id="ARBA00023163"/>
    </source>
</evidence>
<dbReference type="PROSITE" id="PS50931">
    <property type="entry name" value="HTH_LYSR"/>
    <property type="match status" value="1"/>
</dbReference>
<dbReference type="GO" id="GO:0000976">
    <property type="term" value="F:transcription cis-regulatory region binding"/>
    <property type="evidence" value="ECO:0007669"/>
    <property type="project" value="TreeGrafter"/>
</dbReference>
<dbReference type="EMBL" id="CP098809">
    <property type="protein sequence ID" value="USJ27992.1"/>
    <property type="molecule type" value="Genomic_DNA"/>
</dbReference>
<organism evidence="6 7">
    <name type="scientific">Ensifer adhaerens</name>
    <name type="common">Sinorhizobium morelense</name>
    <dbReference type="NCBI Taxonomy" id="106592"/>
    <lineage>
        <taxon>Bacteria</taxon>
        <taxon>Pseudomonadati</taxon>
        <taxon>Pseudomonadota</taxon>
        <taxon>Alphaproteobacteria</taxon>
        <taxon>Hyphomicrobiales</taxon>
        <taxon>Rhizobiaceae</taxon>
        <taxon>Sinorhizobium/Ensifer group</taxon>
        <taxon>Ensifer</taxon>
    </lineage>
</organism>
<dbReference type="InterPro" id="IPR036388">
    <property type="entry name" value="WH-like_DNA-bd_sf"/>
</dbReference>
<dbReference type="SUPFAM" id="SSF53850">
    <property type="entry name" value="Periplasmic binding protein-like II"/>
    <property type="match status" value="1"/>
</dbReference>
<dbReference type="Pfam" id="PF03466">
    <property type="entry name" value="LysR_substrate"/>
    <property type="match status" value="1"/>
</dbReference>
<protein>
    <submittedName>
        <fullName evidence="6">LysR family transcriptional regulator</fullName>
    </submittedName>
</protein>
<feature type="domain" description="HTH lysR-type" evidence="5">
    <location>
        <begin position="1"/>
        <end position="58"/>
    </location>
</feature>
<dbReference type="InterPro" id="IPR005119">
    <property type="entry name" value="LysR_subst-bd"/>
</dbReference>